<evidence type="ECO:0000313" key="1">
    <source>
        <dbReference type="EMBL" id="PPQ74333.1"/>
    </source>
</evidence>
<dbReference type="AlphaFoldDB" id="A0A409W7J4"/>
<organism evidence="1 2">
    <name type="scientific">Gymnopilus dilepis</name>
    <dbReference type="NCBI Taxonomy" id="231916"/>
    <lineage>
        <taxon>Eukaryota</taxon>
        <taxon>Fungi</taxon>
        <taxon>Dikarya</taxon>
        <taxon>Basidiomycota</taxon>
        <taxon>Agaricomycotina</taxon>
        <taxon>Agaricomycetes</taxon>
        <taxon>Agaricomycetidae</taxon>
        <taxon>Agaricales</taxon>
        <taxon>Agaricineae</taxon>
        <taxon>Hymenogastraceae</taxon>
        <taxon>Gymnopilus</taxon>
    </lineage>
</organism>
<sequence length="182" mass="20416">MRLEPPPPICENIQQFHLPPLPTNPLTHEDCISTATITLHTSRRRRLHFVKQRKRWALVTTNTRLQHRQSHAPHLEPLCHRLPKVAAAARQAEGQGTGKAGLKRMRMSTVSGELNPILRLLSLSPKTTISEDQAHRRIDAHALLWRRRLSATRGMGGGVLDERYRAGVASKATPSKASHILV</sequence>
<proteinExistence type="predicted"/>
<protein>
    <submittedName>
        <fullName evidence="1">Uncharacterized protein</fullName>
    </submittedName>
</protein>
<evidence type="ECO:0000313" key="2">
    <source>
        <dbReference type="Proteomes" id="UP000284706"/>
    </source>
</evidence>
<keyword evidence="2" id="KW-1185">Reference proteome</keyword>
<dbReference type="EMBL" id="NHYE01005348">
    <property type="protein sequence ID" value="PPQ74333.1"/>
    <property type="molecule type" value="Genomic_DNA"/>
</dbReference>
<reference evidence="1 2" key="1">
    <citation type="journal article" date="2018" name="Evol. Lett.">
        <title>Horizontal gene cluster transfer increased hallucinogenic mushroom diversity.</title>
        <authorList>
            <person name="Reynolds H.T."/>
            <person name="Vijayakumar V."/>
            <person name="Gluck-Thaler E."/>
            <person name="Korotkin H.B."/>
            <person name="Matheny P.B."/>
            <person name="Slot J.C."/>
        </authorList>
    </citation>
    <scope>NUCLEOTIDE SEQUENCE [LARGE SCALE GENOMIC DNA]</scope>
    <source>
        <strain evidence="1 2">SRW20</strain>
    </source>
</reference>
<name>A0A409W7J4_9AGAR</name>
<dbReference type="Proteomes" id="UP000284706">
    <property type="component" value="Unassembled WGS sequence"/>
</dbReference>
<dbReference type="InParanoid" id="A0A409W7J4"/>
<comment type="caution">
    <text evidence="1">The sequence shown here is derived from an EMBL/GenBank/DDBJ whole genome shotgun (WGS) entry which is preliminary data.</text>
</comment>
<gene>
    <name evidence="1" type="ORF">CVT26_004250</name>
</gene>
<accession>A0A409W7J4</accession>